<protein>
    <recommendedName>
        <fullName evidence="9">Pali-domain-containing protein</fullName>
    </recommendedName>
</protein>
<feature type="compositionally biased region" description="Polar residues" evidence="5">
    <location>
        <begin position="572"/>
        <end position="589"/>
    </location>
</feature>
<feature type="transmembrane region" description="Helical" evidence="6">
    <location>
        <begin position="120"/>
        <end position="146"/>
    </location>
</feature>
<evidence type="ECO:0000313" key="7">
    <source>
        <dbReference type="EMBL" id="OQO03245.1"/>
    </source>
</evidence>
<feature type="compositionally biased region" description="Low complexity" evidence="5">
    <location>
        <begin position="283"/>
        <end position="298"/>
    </location>
</feature>
<evidence type="ECO:0000256" key="2">
    <source>
        <dbReference type="ARBA" id="ARBA00022692"/>
    </source>
</evidence>
<feature type="compositionally biased region" description="Gly residues" evidence="5">
    <location>
        <begin position="401"/>
        <end position="412"/>
    </location>
</feature>
<feature type="compositionally biased region" description="Low complexity" evidence="5">
    <location>
        <begin position="727"/>
        <end position="738"/>
    </location>
</feature>
<dbReference type="InParanoid" id="A0A1V8SVP1"/>
<dbReference type="InterPro" id="IPR009571">
    <property type="entry name" value="SUR7/Rim9-like_fungi"/>
</dbReference>
<keyword evidence="2 6" id="KW-0812">Transmembrane</keyword>
<evidence type="ECO:0000256" key="3">
    <source>
        <dbReference type="ARBA" id="ARBA00022989"/>
    </source>
</evidence>
<feature type="compositionally biased region" description="Gly residues" evidence="5">
    <location>
        <begin position="782"/>
        <end position="792"/>
    </location>
</feature>
<name>A0A1V8SVP1_9PEZI</name>
<dbReference type="PANTHER" id="PTHR28013">
    <property type="entry name" value="PROTEIN DCV1-RELATED"/>
    <property type="match status" value="1"/>
</dbReference>
<accession>A0A1V8SVP1</accession>
<feature type="compositionally biased region" description="Low complexity" evidence="5">
    <location>
        <begin position="557"/>
        <end position="568"/>
    </location>
</feature>
<evidence type="ECO:0000256" key="5">
    <source>
        <dbReference type="SAM" id="MobiDB-lite"/>
    </source>
</evidence>
<feature type="region of interest" description="Disordered" evidence="5">
    <location>
        <begin position="212"/>
        <end position="813"/>
    </location>
</feature>
<dbReference type="Proteomes" id="UP000192596">
    <property type="component" value="Unassembled WGS sequence"/>
</dbReference>
<gene>
    <name evidence="7" type="ORF">B0A48_11501</name>
</gene>
<reference evidence="8" key="1">
    <citation type="submission" date="2017-03" db="EMBL/GenBank/DDBJ databases">
        <title>Genomes of endolithic fungi from Antarctica.</title>
        <authorList>
            <person name="Coleine C."/>
            <person name="Masonjones S."/>
            <person name="Stajich J.E."/>
        </authorList>
    </citation>
    <scope>NUCLEOTIDE SEQUENCE [LARGE SCALE GENOMIC DNA]</scope>
    <source>
        <strain evidence="8">CCFEE 5527</strain>
    </source>
</reference>
<dbReference type="GO" id="GO:0005886">
    <property type="term" value="C:plasma membrane"/>
    <property type="evidence" value="ECO:0007669"/>
    <property type="project" value="InterPro"/>
</dbReference>
<proteinExistence type="predicted"/>
<evidence type="ECO:0000256" key="4">
    <source>
        <dbReference type="ARBA" id="ARBA00023136"/>
    </source>
</evidence>
<dbReference type="AlphaFoldDB" id="A0A1V8SVP1"/>
<dbReference type="InterPro" id="IPR051380">
    <property type="entry name" value="pH-response_reg_palI/RIM9"/>
</dbReference>
<dbReference type="Pfam" id="PF06687">
    <property type="entry name" value="SUR7"/>
    <property type="match status" value="1"/>
</dbReference>
<dbReference type="PANTHER" id="PTHR28013:SF3">
    <property type="entry name" value="PROTEIN DCV1-RELATED"/>
    <property type="match status" value="1"/>
</dbReference>
<feature type="compositionally biased region" description="Polar residues" evidence="5">
    <location>
        <begin position="541"/>
        <end position="556"/>
    </location>
</feature>
<dbReference type="GO" id="GO:0035838">
    <property type="term" value="C:growing cell tip"/>
    <property type="evidence" value="ECO:0007669"/>
    <property type="project" value="TreeGrafter"/>
</dbReference>
<evidence type="ECO:0000313" key="8">
    <source>
        <dbReference type="Proteomes" id="UP000192596"/>
    </source>
</evidence>
<evidence type="ECO:0008006" key="9">
    <source>
        <dbReference type="Google" id="ProtNLM"/>
    </source>
</evidence>
<feature type="compositionally biased region" description="Polar residues" evidence="5">
    <location>
        <begin position="621"/>
        <end position="630"/>
    </location>
</feature>
<feature type="compositionally biased region" description="Polar residues" evidence="5">
    <location>
        <begin position="704"/>
        <end position="720"/>
    </location>
</feature>
<comment type="caution">
    <text evidence="7">The sequence shown here is derived from an EMBL/GenBank/DDBJ whole genome shotgun (WGS) entry which is preliminary data.</text>
</comment>
<dbReference type="OrthoDB" id="2354757at2759"/>
<organism evidence="7 8">
    <name type="scientific">Cryoendolithus antarcticus</name>
    <dbReference type="NCBI Taxonomy" id="1507870"/>
    <lineage>
        <taxon>Eukaryota</taxon>
        <taxon>Fungi</taxon>
        <taxon>Dikarya</taxon>
        <taxon>Ascomycota</taxon>
        <taxon>Pezizomycotina</taxon>
        <taxon>Dothideomycetes</taxon>
        <taxon>Dothideomycetidae</taxon>
        <taxon>Cladosporiales</taxon>
        <taxon>Cladosporiaceae</taxon>
        <taxon>Cryoendolithus</taxon>
    </lineage>
</organism>
<keyword evidence="8" id="KW-1185">Reference proteome</keyword>
<evidence type="ECO:0000256" key="1">
    <source>
        <dbReference type="ARBA" id="ARBA00004141"/>
    </source>
</evidence>
<comment type="subcellular location">
    <subcellularLocation>
        <location evidence="1">Membrane</location>
        <topology evidence="1">Multi-pass membrane protein</topology>
    </subcellularLocation>
</comment>
<dbReference type="EMBL" id="NAJO01000025">
    <property type="protein sequence ID" value="OQO03245.1"/>
    <property type="molecule type" value="Genomic_DNA"/>
</dbReference>
<feature type="compositionally biased region" description="Basic and acidic residues" evidence="5">
    <location>
        <begin position="253"/>
        <end position="262"/>
    </location>
</feature>
<feature type="compositionally biased region" description="Pro residues" evidence="5">
    <location>
        <begin position="433"/>
        <end position="443"/>
    </location>
</feature>
<dbReference type="STRING" id="1507870.A0A1V8SVP1"/>
<keyword evidence="4 6" id="KW-0472">Membrane</keyword>
<dbReference type="GO" id="GO:0032153">
    <property type="term" value="C:cell division site"/>
    <property type="evidence" value="ECO:0007669"/>
    <property type="project" value="TreeGrafter"/>
</dbReference>
<feature type="compositionally biased region" description="Low complexity" evidence="5">
    <location>
        <begin position="641"/>
        <end position="658"/>
    </location>
</feature>
<sequence length="813" mass="84951">MLRPATPLAIIFFVAFVLLLLSTISTPIIKQVPLGQFQGWEFGVFGYCKGGAQCKGPMIGYSTDGLFTGADANDFSLPSATRHSLSSILIVHPIAALLTLICFALSVAAHFHGPASSPRYLLALLILTIPTLLVTLLAFLVDILLFVPHVGWGGWIVLGATILIVASSVVTCAMRRTLVSRKARKKRIAENADMSGANYYENLNQTRLMQDQLPRADSPPPMSGTTAQESKEASGFATFEMKREASNGQSPDGGRRSMDDRTPLNPVRDPSVRSASTGGARRPYPQGEGMPPMPMNGGPHDRMTSPRRPSRDEYGNPLPAMAGAGVLAGEGLRHQTSEGSLGSHRSNGRGGAPPMYGRGRGGYGPPPRGGYGPPRAGYGPPRGGYGPRGAYRGGPPPPGWNGRGGGRGGRGNPGMIPGMSGPPPNYGGDGAYPPSPRGGPPPRSQMRPSPDQFIARGPSPGNDLAIGQAIEMDERTGSPPVHGQQGQQYGLRDSDNDVAGMVGLQQGRNSPFQRDSEQPSGYPSTGSNYSEHTYVPPRAAWNQQQSRGPVSPLTTDSASSGLASSNALPTAGSYSNLPPIQASPTSPQQAHMPHHARQTSEPYYEDVDPRFASNEVPSALTPGSQTQARTHPSPPQIHYTSPPASLAGSGAVAGGSPAPRRRNADEPLSAPSQQILNRNSDPSNTTPPAENSSYEDLPPGVRSPTGSDTSHFTSVSQRPVNPNWRPANSSAGQSAAGAYPGGFLGPGSTAPTSASAVQRRRDDVVLSANPDFALPGMSPGRGARGGRGGMAGGQRSSMLAAGLTPAGRYPTEI</sequence>
<evidence type="ECO:0000256" key="6">
    <source>
        <dbReference type="SAM" id="Phobius"/>
    </source>
</evidence>
<feature type="transmembrane region" description="Helical" evidence="6">
    <location>
        <begin position="85"/>
        <end position="108"/>
    </location>
</feature>
<feature type="compositionally biased region" description="Polar residues" evidence="5">
    <location>
        <begin position="506"/>
        <end position="531"/>
    </location>
</feature>
<feature type="transmembrane region" description="Helical" evidence="6">
    <location>
        <begin position="152"/>
        <end position="174"/>
    </location>
</feature>
<feature type="compositionally biased region" description="Basic and acidic residues" evidence="5">
    <location>
        <begin position="299"/>
        <end position="314"/>
    </location>
</feature>
<feature type="compositionally biased region" description="Polar residues" evidence="5">
    <location>
        <begin position="670"/>
        <end position="694"/>
    </location>
</feature>
<keyword evidence="3 6" id="KW-1133">Transmembrane helix</keyword>